<proteinExistence type="predicted"/>
<protein>
    <submittedName>
        <fullName evidence="1">Uncharacterized protein</fullName>
    </submittedName>
</protein>
<organism evidence="1 2">
    <name type="scientific">Streptomyces adustus</name>
    <dbReference type="NCBI Taxonomy" id="1609272"/>
    <lineage>
        <taxon>Bacteria</taxon>
        <taxon>Bacillati</taxon>
        <taxon>Actinomycetota</taxon>
        <taxon>Actinomycetes</taxon>
        <taxon>Kitasatosporales</taxon>
        <taxon>Streptomycetaceae</taxon>
        <taxon>Streptomyces</taxon>
    </lineage>
</organism>
<evidence type="ECO:0000313" key="2">
    <source>
        <dbReference type="Proteomes" id="UP000325849"/>
    </source>
</evidence>
<dbReference type="AlphaFoldDB" id="A0A5N8V6V8"/>
<evidence type="ECO:0000313" key="1">
    <source>
        <dbReference type="EMBL" id="MPY30829.1"/>
    </source>
</evidence>
<sequence length="69" mass="7391">MIKQVSHPVAGIDAAGFALALEVAYELNAPSAPTLRAPEVAPQLMGLRVPADRPHRRKVPLKRLTAVRG</sequence>
<dbReference type="EMBL" id="VJZD01000014">
    <property type="protein sequence ID" value="MPY30829.1"/>
    <property type="molecule type" value="Genomic_DNA"/>
</dbReference>
<comment type="caution">
    <text evidence="1">The sequence shown here is derived from an EMBL/GenBank/DDBJ whole genome shotgun (WGS) entry which is preliminary data.</text>
</comment>
<accession>A0A5N8V6V8</accession>
<dbReference type="Proteomes" id="UP000325849">
    <property type="component" value="Unassembled WGS sequence"/>
</dbReference>
<gene>
    <name evidence="1" type="ORF">FNH09_05735</name>
</gene>
<dbReference type="RefSeq" id="WP_152885632.1">
    <property type="nucleotide sequence ID" value="NZ_VJZD01000014.1"/>
</dbReference>
<dbReference type="OrthoDB" id="4324684at2"/>
<keyword evidence="2" id="KW-1185">Reference proteome</keyword>
<reference evidence="1 2" key="1">
    <citation type="submission" date="2019-07" db="EMBL/GenBank/DDBJ databases">
        <title>New species of Amycolatopsis and Streptomyces.</title>
        <authorList>
            <person name="Duangmal K."/>
            <person name="Teo W.F.A."/>
            <person name="Lipun K."/>
        </authorList>
    </citation>
    <scope>NUCLEOTIDE SEQUENCE [LARGE SCALE GENOMIC DNA]</scope>
    <source>
        <strain evidence="1 2">NBRC 109810</strain>
    </source>
</reference>
<name>A0A5N8V6V8_9ACTN</name>